<dbReference type="PANTHER" id="PTHR34059">
    <property type="entry name" value="EXPRESSED PROTEIN"/>
    <property type="match status" value="1"/>
</dbReference>
<feature type="transmembrane region" description="Helical" evidence="2">
    <location>
        <begin position="47"/>
        <end position="70"/>
    </location>
</feature>
<sequence length="371" mass="42706">MAEATINDNNPTKFYTHFLYKAIFISFFFLLLPLSPSQPHEFINHKTITTTCWEFLQLVFVGIAVSYGLLSKRNDETHKEEGPFKSDNNDQSYVARLLQVSSVFDDDSENKVQTWKAQYYRGEPIVVVAKESDEATTIEKPLFSPVGSFKNSVSESSMIDSIVLRSPIPWRSRSGRVEVKEDLSQTSYVHDTSEMNPTDSSFRYQSKSLKHVLNPSCQKKIHPSSPTLSSEIRLKSLEYVSRRNIIQKSSRSDTLEATKSFRTREEAEMDEYLSHDKEIGRFVERRGSQIKRFMDDETQTFSGYSKEKLIETGQNSDESEVEEEEDDEASLIENVEMVASDSCPDVDKKADEFIAKFREQIKLQRTLSLRR</sequence>
<dbReference type="OMA" id="HRRIQTW"/>
<feature type="region of interest" description="Disordered" evidence="1">
    <location>
        <begin position="304"/>
        <end position="329"/>
    </location>
</feature>
<name>A0A251UEL5_HELAN</name>
<keyword evidence="2" id="KW-1133">Transmembrane helix</keyword>
<feature type="compositionally biased region" description="Acidic residues" evidence="1">
    <location>
        <begin position="317"/>
        <end position="329"/>
    </location>
</feature>
<reference evidence="4" key="2">
    <citation type="submission" date="2017-02" db="EMBL/GenBank/DDBJ databases">
        <title>Sunflower complete genome.</title>
        <authorList>
            <person name="Langlade N."/>
            <person name="Munos S."/>
        </authorList>
    </citation>
    <scope>NUCLEOTIDE SEQUENCE [LARGE SCALE GENOMIC DNA]</scope>
    <source>
        <tissue evidence="4">Leaves</tissue>
    </source>
</reference>
<dbReference type="InterPro" id="IPR008480">
    <property type="entry name" value="DUF761_pln"/>
</dbReference>
<keyword evidence="5" id="KW-1185">Reference proteome</keyword>
<dbReference type="Proteomes" id="UP000215914">
    <property type="component" value="Chromosome 6"/>
</dbReference>
<reference evidence="3" key="3">
    <citation type="submission" date="2020-06" db="EMBL/GenBank/DDBJ databases">
        <title>Helianthus annuus Genome sequencing and assembly Release 2.</title>
        <authorList>
            <person name="Gouzy J."/>
            <person name="Langlade N."/>
            <person name="Munos S."/>
        </authorList>
    </citation>
    <scope>NUCLEOTIDE SEQUENCE</scope>
    <source>
        <tissue evidence="3">Leaves</tissue>
    </source>
</reference>
<gene>
    <name evidence="4" type="ORF">HannXRQ_Chr06g0164481</name>
    <name evidence="3" type="ORF">HanXRQr2_Chr06g0238651</name>
</gene>
<dbReference type="AlphaFoldDB" id="A0A251UEL5"/>
<organism evidence="4 5">
    <name type="scientific">Helianthus annuus</name>
    <name type="common">Common sunflower</name>
    <dbReference type="NCBI Taxonomy" id="4232"/>
    <lineage>
        <taxon>Eukaryota</taxon>
        <taxon>Viridiplantae</taxon>
        <taxon>Streptophyta</taxon>
        <taxon>Embryophyta</taxon>
        <taxon>Tracheophyta</taxon>
        <taxon>Spermatophyta</taxon>
        <taxon>Magnoliopsida</taxon>
        <taxon>eudicotyledons</taxon>
        <taxon>Gunneridae</taxon>
        <taxon>Pentapetalae</taxon>
        <taxon>asterids</taxon>
        <taxon>campanulids</taxon>
        <taxon>Asterales</taxon>
        <taxon>Asteraceae</taxon>
        <taxon>Asteroideae</taxon>
        <taxon>Heliantheae alliance</taxon>
        <taxon>Heliantheae</taxon>
        <taxon>Helianthus</taxon>
    </lineage>
</organism>
<evidence type="ECO:0000313" key="5">
    <source>
        <dbReference type="Proteomes" id="UP000215914"/>
    </source>
</evidence>
<dbReference type="Pfam" id="PF05553">
    <property type="entry name" value="DUF761"/>
    <property type="match status" value="1"/>
</dbReference>
<dbReference type="EMBL" id="MNCJ02000321">
    <property type="protein sequence ID" value="KAF5800600.1"/>
    <property type="molecule type" value="Genomic_DNA"/>
</dbReference>
<feature type="transmembrane region" description="Helical" evidence="2">
    <location>
        <begin position="18"/>
        <end position="35"/>
    </location>
</feature>
<evidence type="ECO:0000256" key="1">
    <source>
        <dbReference type="SAM" id="MobiDB-lite"/>
    </source>
</evidence>
<evidence type="ECO:0000256" key="2">
    <source>
        <dbReference type="SAM" id="Phobius"/>
    </source>
</evidence>
<evidence type="ECO:0008006" key="6">
    <source>
        <dbReference type="Google" id="ProtNLM"/>
    </source>
</evidence>
<protein>
    <recommendedName>
        <fullName evidence="6">DUF4408 domain-containing protein</fullName>
    </recommendedName>
</protein>
<keyword evidence="2" id="KW-0472">Membrane</keyword>
<dbReference type="InParanoid" id="A0A251UEL5"/>
<accession>A0A251UEL5</accession>
<evidence type="ECO:0000313" key="3">
    <source>
        <dbReference type="EMBL" id="KAF5800600.1"/>
    </source>
</evidence>
<proteinExistence type="predicted"/>
<evidence type="ECO:0000313" key="4">
    <source>
        <dbReference type="EMBL" id="OTG21800.1"/>
    </source>
</evidence>
<dbReference type="Gramene" id="mRNA:HanXRQr2_Chr06g0238651">
    <property type="protein sequence ID" value="CDS:HanXRQr2_Chr06g0238651.1"/>
    <property type="gene ID" value="HanXRQr2_Chr06g0238651"/>
</dbReference>
<dbReference type="PANTHER" id="PTHR34059:SF1">
    <property type="entry name" value="EXPRESSED PROTEIN"/>
    <property type="match status" value="1"/>
</dbReference>
<keyword evidence="2" id="KW-0812">Transmembrane</keyword>
<dbReference type="EMBL" id="CM007895">
    <property type="protein sequence ID" value="OTG21800.1"/>
    <property type="molecule type" value="Genomic_DNA"/>
</dbReference>
<reference evidence="3 5" key="1">
    <citation type="journal article" date="2017" name="Nature">
        <title>The sunflower genome provides insights into oil metabolism, flowering and Asterid evolution.</title>
        <authorList>
            <person name="Badouin H."/>
            <person name="Gouzy J."/>
            <person name="Grassa C.J."/>
            <person name="Murat F."/>
            <person name="Staton S.E."/>
            <person name="Cottret L."/>
            <person name="Lelandais-Briere C."/>
            <person name="Owens G.L."/>
            <person name="Carrere S."/>
            <person name="Mayjonade B."/>
            <person name="Legrand L."/>
            <person name="Gill N."/>
            <person name="Kane N.C."/>
            <person name="Bowers J.E."/>
            <person name="Hubner S."/>
            <person name="Bellec A."/>
            <person name="Berard A."/>
            <person name="Berges H."/>
            <person name="Blanchet N."/>
            <person name="Boniface M.C."/>
            <person name="Brunel D."/>
            <person name="Catrice O."/>
            <person name="Chaidir N."/>
            <person name="Claudel C."/>
            <person name="Donnadieu C."/>
            <person name="Faraut T."/>
            <person name="Fievet G."/>
            <person name="Helmstetter N."/>
            <person name="King M."/>
            <person name="Knapp S.J."/>
            <person name="Lai Z."/>
            <person name="Le Paslier M.C."/>
            <person name="Lippi Y."/>
            <person name="Lorenzon L."/>
            <person name="Mandel J.R."/>
            <person name="Marage G."/>
            <person name="Marchand G."/>
            <person name="Marquand E."/>
            <person name="Bret-Mestries E."/>
            <person name="Morien E."/>
            <person name="Nambeesan S."/>
            <person name="Nguyen T."/>
            <person name="Pegot-Espagnet P."/>
            <person name="Pouilly N."/>
            <person name="Raftis F."/>
            <person name="Sallet E."/>
            <person name="Schiex T."/>
            <person name="Thomas J."/>
            <person name="Vandecasteele C."/>
            <person name="Vares D."/>
            <person name="Vear F."/>
            <person name="Vautrin S."/>
            <person name="Crespi M."/>
            <person name="Mangin B."/>
            <person name="Burke J.M."/>
            <person name="Salse J."/>
            <person name="Munos S."/>
            <person name="Vincourt P."/>
            <person name="Rieseberg L.H."/>
            <person name="Langlade N.B."/>
        </authorList>
    </citation>
    <scope>NUCLEOTIDE SEQUENCE [LARGE SCALE GENOMIC DNA]</scope>
    <source>
        <strain evidence="5">cv. SF193</strain>
        <tissue evidence="3">Leaves</tissue>
    </source>
</reference>